<protein>
    <recommendedName>
        <fullName evidence="3">Sigma-70-like protein</fullName>
    </recommendedName>
</protein>
<reference evidence="1 2" key="1">
    <citation type="submission" date="2018-07" db="EMBL/GenBank/DDBJ databases">
        <title>Genomic Encyclopedia of Type Strains, Phase IV (KMG-IV): sequencing the most valuable type-strain genomes for metagenomic binning, comparative biology and taxonomic classification.</title>
        <authorList>
            <person name="Goeker M."/>
        </authorList>
    </citation>
    <scope>NUCLEOTIDE SEQUENCE [LARGE SCALE GENOMIC DNA]</scope>
    <source>
        <strain evidence="1 2">DSM 44952</strain>
    </source>
</reference>
<evidence type="ECO:0000313" key="2">
    <source>
        <dbReference type="Proteomes" id="UP000255355"/>
    </source>
</evidence>
<dbReference type="InterPro" id="IPR036388">
    <property type="entry name" value="WH-like_DNA-bd_sf"/>
</dbReference>
<dbReference type="InterPro" id="IPR013324">
    <property type="entry name" value="RNA_pol_sigma_r3/r4-like"/>
</dbReference>
<evidence type="ECO:0000313" key="1">
    <source>
        <dbReference type="EMBL" id="RDI44632.1"/>
    </source>
</evidence>
<dbReference type="Gene3D" id="1.10.10.10">
    <property type="entry name" value="Winged helix-like DNA-binding domain superfamily/Winged helix DNA-binding domain"/>
    <property type="match status" value="1"/>
</dbReference>
<dbReference type="STRING" id="1210089.GCA_001613165_07820"/>
<accession>A0A370GLI9</accession>
<gene>
    <name evidence="1" type="ORF">DFR68_11622</name>
</gene>
<keyword evidence="2" id="KW-1185">Reference proteome</keyword>
<dbReference type="SUPFAM" id="SSF88659">
    <property type="entry name" value="Sigma3 and sigma4 domains of RNA polymerase sigma factors"/>
    <property type="match status" value="1"/>
</dbReference>
<dbReference type="RefSeq" id="WP_246011623.1">
    <property type="nucleotide sequence ID" value="NZ_QQAZ01000016.1"/>
</dbReference>
<organism evidence="1 2">
    <name type="scientific">Nocardia mexicana</name>
    <dbReference type="NCBI Taxonomy" id="279262"/>
    <lineage>
        <taxon>Bacteria</taxon>
        <taxon>Bacillati</taxon>
        <taxon>Actinomycetota</taxon>
        <taxon>Actinomycetes</taxon>
        <taxon>Mycobacteriales</taxon>
        <taxon>Nocardiaceae</taxon>
        <taxon>Nocardia</taxon>
    </lineage>
</organism>
<sequence length="396" mass="44604">MVTTSRIEDLRTGLLDDLREGISFGLEEADETLAAMVAVQADERPRSAELITPRLGLDGERPETLTLIGARHELSRDRVRQLYTRAVGQMVRRVQATGFPDTAVFAERYPVGWGDERLVRTLLAEIYATDSDIAAQDLAYLRLRLAGHALMDAKRMAGFVFQRIAGWQQRGRWHLPTPRHTEPVAGQLVPLLRRAEWPAGSPGDLPGAPVRTADADDDARGSVFAEKLDRETTFDTALEARLLRMLDESEQVATFTERPGSVDYRLDGAERTHYPTVAARLTDDRVVLIDVVPLGRVAVHGNRVKLDAARAWAHERGWGWLVFTGSRLGEPDLRRHTVDARHENILRNRLADGPIAWPEFRRYIDETGIDIVDLNGLALRHGWRWERGPFRLARGE</sequence>
<name>A0A370GLI9_9NOCA</name>
<evidence type="ECO:0008006" key="3">
    <source>
        <dbReference type="Google" id="ProtNLM"/>
    </source>
</evidence>
<comment type="caution">
    <text evidence="1">The sequence shown here is derived from an EMBL/GenBank/DDBJ whole genome shotgun (WGS) entry which is preliminary data.</text>
</comment>
<dbReference type="AlphaFoldDB" id="A0A370GLI9"/>
<dbReference type="Proteomes" id="UP000255355">
    <property type="component" value="Unassembled WGS sequence"/>
</dbReference>
<dbReference type="EMBL" id="QQAZ01000016">
    <property type="protein sequence ID" value="RDI44632.1"/>
    <property type="molecule type" value="Genomic_DNA"/>
</dbReference>
<proteinExistence type="predicted"/>